<evidence type="ECO:0000256" key="2">
    <source>
        <dbReference type="ARBA" id="ARBA00022438"/>
    </source>
</evidence>
<dbReference type="Proteomes" id="UP000321548">
    <property type="component" value="Unassembled WGS sequence"/>
</dbReference>
<comment type="caution">
    <text evidence="7">The sequence shown here is derived from an EMBL/GenBank/DDBJ whole genome shotgun (WGS) entry which is preliminary data.</text>
</comment>
<dbReference type="SUPFAM" id="SSF101821">
    <property type="entry name" value="Aminopeptidase/glucanase lid domain"/>
    <property type="match status" value="1"/>
</dbReference>
<dbReference type="PANTHER" id="PTHR32481:SF7">
    <property type="entry name" value="AMINOPEPTIDASE YHFE-RELATED"/>
    <property type="match status" value="1"/>
</dbReference>
<evidence type="ECO:0000256" key="5">
    <source>
        <dbReference type="ARBA" id="ARBA00022801"/>
    </source>
</evidence>
<evidence type="ECO:0000256" key="3">
    <source>
        <dbReference type="ARBA" id="ARBA00022670"/>
    </source>
</evidence>
<organism evidence="7 8">
    <name type="scientific">Zeimonas arvi</name>
    <dbReference type="NCBI Taxonomy" id="2498847"/>
    <lineage>
        <taxon>Bacteria</taxon>
        <taxon>Pseudomonadati</taxon>
        <taxon>Pseudomonadota</taxon>
        <taxon>Betaproteobacteria</taxon>
        <taxon>Burkholderiales</taxon>
        <taxon>Burkholderiaceae</taxon>
        <taxon>Zeimonas</taxon>
    </lineage>
</organism>
<dbReference type="InterPro" id="IPR051464">
    <property type="entry name" value="Peptidase_M42_aminopept"/>
</dbReference>
<dbReference type="GO" id="GO:0004177">
    <property type="term" value="F:aminopeptidase activity"/>
    <property type="evidence" value="ECO:0007669"/>
    <property type="project" value="UniProtKB-KW"/>
</dbReference>
<reference evidence="7 8" key="1">
    <citation type="submission" date="2019-06" db="EMBL/GenBank/DDBJ databases">
        <title>Quisquiliibacterium sp. nov., isolated from a maize field.</title>
        <authorList>
            <person name="Lin S.-Y."/>
            <person name="Tsai C.-F."/>
            <person name="Young C.-C."/>
        </authorList>
    </citation>
    <scope>NUCLEOTIDE SEQUENCE [LARGE SCALE GENOMIC DNA]</scope>
    <source>
        <strain evidence="7 8">CC-CFT501</strain>
    </source>
</reference>
<keyword evidence="2" id="KW-0031">Aminopeptidase</keyword>
<dbReference type="Gene3D" id="2.40.30.40">
    <property type="entry name" value="Peptidase M42, domain 2"/>
    <property type="match status" value="1"/>
</dbReference>
<dbReference type="Pfam" id="PF05343">
    <property type="entry name" value="Peptidase_M42"/>
    <property type="match status" value="1"/>
</dbReference>
<dbReference type="InterPro" id="IPR017537">
    <property type="entry name" value="Peptidase_M42_hydrolase"/>
</dbReference>
<dbReference type="OrthoDB" id="361940at2"/>
<evidence type="ECO:0000313" key="8">
    <source>
        <dbReference type="Proteomes" id="UP000321548"/>
    </source>
</evidence>
<dbReference type="PANTHER" id="PTHR32481">
    <property type="entry name" value="AMINOPEPTIDASE"/>
    <property type="match status" value="1"/>
</dbReference>
<dbReference type="GO" id="GO:0046872">
    <property type="term" value="F:metal ion binding"/>
    <property type="evidence" value="ECO:0007669"/>
    <property type="project" value="UniProtKB-KW"/>
</dbReference>
<keyword evidence="3" id="KW-0645">Protease</keyword>
<dbReference type="Gene3D" id="3.40.630.10">
    <property type="entry name" value="Zn peptidases"/>
    <property type="match status" value="1"/>
</dbReference>
<dbReference type="InterPro" id="IPR023367">
    <property type="entry name" value="Peptidase_M42_dom2"/>
</dbReference>
<dbReference type="AlphaFoldDB" id="A0A5C8P656"/>
<dbReference type="SUPFAM" id="SSF53187">
    <property type="entry name" value="Zn-dependent exopeptidases"/>
    <property type="match status" value="1"/>
</dbReference>
<evidence type="ECO:0000256" key="4">
    <source>
        <dbReference type="ARBA" id="ARBA00022723"/>
    </source>
</evidence>
<proteinExistence type="inferred from homology"/>
<name>A0A5C8P656_9BURK</name>
<dbReference type="EMBL" id="VDUY01000001">
    <property type="protein sequence ID" value="TXL68534.1"/>
    <property type="molecule type" value="Genomic_DNA"/>
</dbReference>
<evidence type="ECO:0000313" key="7">
    <source>
        <dbReference type="EMBL" id="TXL68534.1"/>
    </source>
</evidence>
<comment type="similarity">
    <text evidence="1">Belongs to the peptidase M42 family.</text>
</comment>
<dbReference type="NCBIfam" id="TIGR03106">
    <property type="entry name" value="trio_M42_hydro"/>
    <property type="match status" value="1"/>
</dbReference>
<evidence type="ECO:0000256" key="6">
    <source>
        <dbReference type="SAM" id="MobiDB-lite"/>
    </source>
</evidence>
<sequence>MTTNLPAGRAPANASVIDRAYLLDILGRLLATPSPSGMTDQIVLTASQELDKLGIPFSLTRRGAIRADLEGVRHSPDRAIVAHLDTLGAMVKQLKPNGRLEVVPIGHWSARFAEGARCTVHGDDGRYFRGTILPLKASGHTYNEQIDTQPVGWEQVELRLDERSHSIDDLVKLGVNIGDTISIDSQPEFCDNGFVNARHIDDKAGVAALLAVAKACRDTGARLPVDCHLLLTISEETGVGASHVLHGDVAELVSIDNGTIAPGQNTCEYGVTVSMQDSSGPFDWHLTRHLLGLARDHRIEHSRDVFRYYRSDAAAAVEAGNDIRTALVCFALDASHGYERTHVDSLMALADLLFAYVTSEPLFRRDALRLGPVADFPTPPPLPDRPSDDPAVADQAPPRQPGSEFTPRG</sequence>
<dbReference type="InterPro" id="IPR008007">
    <property type="entry name" value="Peptidase_M42"/>
</dbReference>
<dbReference type="RefSeq" id="WP_147702674.1">
    <property type="nucleotide sequence ID" value="NZ_VDUY01000001.1"/>
</dbReference>
<dbReference type="CDD" id="cd05657">
    <property type="entry name" value="M42_glucanase_like"/>
    <property type="match status" value="1"/>
</dbReference>
<keyword evidence="4" id="KW-0479">Metal-binding</keyword>
<accession>A0A5C8P656</accession>
<keyword evidence="5" id="KW-0378">Hydrolase</keyword>
<gene>
    <name evidence="7" type="ORF">FHP08_02300</name>
</gene>
<feature type="region of interest" description="Disordered" evidence="6">
    <location>
        <begin position="372"/>
        <end position="409"/>
    </location>
</feature>
<protein>
    <submittedName>
        <fullName evidence="7">Osmoprotectant NAGGN system M42 family peptidase</fullName>
    </submittedName>
</protein>
<dbReference type="GO" id="GO:0006508">
    <property type="term" value="P:proteolysis"/>
    <property type="evidence" value="ECO:0007669"/>
    <property type="project" value="UniProtKB-KW"/>
</dbReference>
<evidence type="ECO:0000256" key="1">
    <source>
        <dbReference type="ARBA" id="ARBA00006272"/>
    </source>
</evidence>
<keyword evidence="8" id="KW-1185">Reference proteome</keyword>